<dbReference type="CDD" id="cd22157">
    <property type="entry name" value="F-box_AtFBW1-like"/>
    <property type="match status" value="1"/>
</dbReference>
<evidence type="ECO:0000259" key="1">
    <source>
        <dbReference type="PROSITE" id="PS50181"/>
    </source>
</evidence>
<dbReference type="SMART" id="SM00256">
    <property type="entry name" value="FBOX"/>
    <property type="match status" value="1"/>
</dbReference>
<dbReference type="Gene3D" id="1.20.1280.50">
    <property type="match status" value="1"/>
</dbReference>
<dbReference type="Proteomes" id="UP001443914">
    <property type="component" value="Unassembled WGS sequence"/>
</dbReference>
<dbReference type="InterPro" id="IPR001810">
    <property type="entry name" value="F-box_dom"/>
</dbReference>
<dbReference type="Pfam" id="PF07734">
    <property type="entry name" value="FBA_1"/>
    <property type="match status" value="1"/>
</dbReference>
<dbReference type="EMBL" id="JBDFQZ010000006">
    <property type="protein sequence ID" value="KAK9715359.1"/>
    <property type="molecule type" value="Genomic_DNA"/>
</dbReference>
<dbReference type="InterPro" id="IPR017451">
    <property type="entry name" value="F-box-assoc_interact_dom"/>
</dbReference>
<dbReference type="InterPro" id="IPR050796">
    <property type="entry name" value="SCF_F-box_component"/>
</dbReference>
<accession>A0AAW1K6W8</accession>
<dbReference type="InterPro" id="IPR036047">
    <property type="entry name" value="F-box-like_dom_sf"/>
</dbReference>
<proteinExistence type="predicted"/>
<sequence>MATLFLPLEIITNILSRLPSKSLCRFKCVSKQWNSQISSPNFINLYLTQTLISDNYPNLIIAQFSLSSTPISDVLNPNFHFTELNHPLKRLCRTQDFSYYDPKVHPQILGSCNGIVCIAVYDKSSIFLYNPCIKTHRLIPHFLPSDDTNPLLEITPGYINVVVFGFGYDSRSDDYKMMRMIEARMRNMVSYRESSVYSMRDDSWKLLIDETNTMEYILQNGMGVLSNEVLHFVVAGPNYKPLIKCYNLCNETFSFDELGKRNDRVLVKADLWVMEYGNEESWFRLFSIRDPSMIGDFTHTRPIVYSKDRRRILLDLDGLSFGWYDWCSKKFERVRVHGWPSCYAPCESWTFVDSLVSFGKETEKNKKKEKEKSESKIVPKKIKNKADIDGFLSSGFKLRL</sequence>
<dbReference type="PANTHER" id="PTHR31672:SF13">
    <property type="entry name" value="F-BOX PROTEIN CPR30-LIKE"/>
    <property type="match status" value="1"/>
</dbReference>
<dbReference type="PROSITE" id="PS50181">
    <property type="entry name" value="FBOX"/>
    <property type="match status" value="1"/>
</dbReference>
<dbReference type="AlphaFoldDB" id="A0AAW1K6W8"/>
<feature type="domain" description="F-box" evidence="1">
    <location>
        <begin position="1"/>
        <end position="45"/>
    </location>
</feature>
<evidence type="ECO:0000313" key="3">
    <source>
        <dbReference type="Proteomes" id="UP001443914"/>
    </source>
</evidence>
<dbReference type="SUPFAM" id="SSF81383">
    <property type="entry name" value="F-box domain"/>
    <property type="match status" value="1"/>
</dbReference>
<evidence type="ECO:0000313" key="2">
    <source>
        <dbReference type="EMBL" id="KAK9715359.1"/>
    </source>
</evidence>
<comment type="caution">
    <text evidence="2">The sequence shown here is derived from an EMBL/GenBank/DDBJ whole genome shotgun (WGS) entry which is preliminary data.</text>
</comment>
<name>A0AAW1K6W8_SAPOF</name>
<organism evidence="2 3">
    <name type="scientific">Saponaria officinalis</name>
    <name type="common">Common soapwort</name>
    <name type="synonym">Lychnis saponaria</name>
    <dbReference type="NCBI Taxonomy" id="3572"/>
    <lineage>
        <taxon>Eukaryota</taxon>
        <taxon>Viridiplantae</taxon>
        <taxon>Streptophyta</taxon>
        <taxon>Embryophyta</taxon>
        <taxon>Tracheophyta</taxon>
        <taxon>Spermatophyta</taxon>
        <taxon>Magnoliopsida</taxon>
        <taxon>eudicotyledons</taxon>
        <taxon>Gunneridae</taxon>
        <taxon>Pentapetalae</taxon>
        <taxon>Caryophyllales</taxon>
        <taxon>Caryophyllaceae</taxon>
        <taxon>Caryophylleae</taxon>
        <taxon>Saponaria</taxon>
    </lineage>
</organism>
<gene>
    <name evidence="2" type="ORF">RND81_06G159600</name>
</gene>
<keyword evidence="3" id="KW-1185">Reference proteome</keyword>
<reference evidence="2" key="1">
    <citation type="submission" date="2024-03" db="EMBL/GenBank/DDBJ databases">
        <title>WGS assembly of Saponaria officinalis var. Norfolk2.</title>
        <authorList>
            <person name="Jenkins J."/>
            <person name="Shu S."/>
            <person name="Grimwood J."/>
            <person name="Barry K."/>
            <person name="Goodstein D."/>
            <person name="Schmutz J."/>
            <person name="Leebens-Mack J."/>
            <person name="Osbourn A."/>
        </authorList>
    </citation>
    <scope>NUCLEOTIDE SEQUENCE [LARGE SCALE GENOMIC DNA]</scope>
    <source>
        <strain evidence="2">JIC</strain>
    </source>
</reference>
<dbReference type="InterPro" id="IPR006527">
    <property type="entry name" value="F-box-assoc_dom_typ1"/>
</dbReference>
<dbReference type="PANTHER" id="PTHR31672">
    <property type="entry name" value="BNACNNG10540D PROTEIN"/>
    <property type="match status" value="1"/>
</dbReference>
<dbReference type="Pfam" id="PF00646">
    <property type="entry name" value="F-box"/>
    <property type="match status" value="1"/>
</dbReference>
<dbReference type="NCBIfam" id="TIGR01640">
    <property type="entry name" value="F_box_assoc_1"/>
    <property type="match status" value="1"/>
</dbReference>
<protein>
    <recommendedName>
        <fullName evidence="1">F-box domain-containing protein</fullName>
    </recommendedName>
</protein>